<sequence>MLALQRLDSRMPQSQPPLPDEDAGLIFGWQIGVNVNELFGFDREPLPQLTPPDNPQGPPILDTGDTDTLDAFFDHMHNNTEPPPNYGEGLAQLQDDWFGDIGPVPVLVGTSTTLGPQTDPTLSSPVNLDMPQMTFPNVGPMVNGASQPASFTPVPQASNQHQNQRRPHHHHHHHHRQSHGGPAPPPVPSPIQIPLHQPHSEQEIAAATALQNTALFQNRNGRPDYSPYTGNQAPNGGVFGQRHQPQLAGQNHHSPVFSPIDNTASQPFGFTITPNQHAPHAQEQLQVSANAFEPRVYMNGQAHVQPQPQRQPAPAASSSTAPPMFDNLRNPQYGSDPNFSRPHGYVPQTTQEESAQLEQERLKYVGCLEPVAPSSNETTGPTTPISPARRPTAVDKMLGEYDNTNGNGNAASIVKVELDETAEQKQASVEGNDDELQPFNAKSKGKAKPNARPRPQRKLKTTPATARKSPSSELAADTSAPGPSPLNSGDIDDDADATGKPSSGKRRKSSTAPQKQPRVNLTSEQKRLNHINSEKRRRGNIKDQLQDLQSEIDPIRDQKMSKGVVAEKTFEFIEALLRDNQYLLELSVQHGWSEDALMDGPSQQHSAGQGSRPSTDNAYTNSQSILSTSDQGFATTLQNGHGDHHLHSGAQSVQSNGIHQPSMGASAPHHNGIRAQNDLVSQPSGGYDSYIAAPQDSGAGNSAHVHNPQMFHSPTIFSQWNGNGSGTGAQMPASQMPTSPHTLYG</sequence>
<feature type="region of interest" description="Disordered" evidence="1">
    <location>
        <begin position="304"/>
        <end position="341"/>
    </location>
</feature>
<feature type="compositionally biased region" description="Pro residues" evidence="1">
    <location>
        <begin position="48"/>
        <end position="58"/>
    </location>
</feature>
<feature type="compositionally biased region" description="Polar residues" evidence="1">
    <location>
        <begin position="144"/>
        <end position="157"/>
    </location>
</feature>
<feature type="compositionally biased region" description="Polar residues" evidence="1">
    <location>
        <begin position="649"/>
        <end position="659"/>
    </location>
</feature>
<gene>
    <name evidence="3" type="ORF">PoMZ_10962</name>
</gene>
<dbReference type="InterPro" id="IPR011598">
    <property type="entry name" value="bHLH_dom"/>
</dbReference>
<feature type="region of interest" description="Disordered" evidence="1">
    <location>
        <begin position="422"/>
        <end position="554"/>
    </location>
</feature>
<feature type="region of interest" description="Disordered" evidence="1">
    <location>
        <begin position="1"/>
        <end position="21"/>
    </location>
</feature>
<dbReference type="GO" id="GO:0046983">
    <property type="term" value="F:protein dimerization activity"/>
    <property type="evidence" value="ECO:0007669"/>
    <property type="project" value="InterPro"/>
</dbReference>
<feature type="region of interest" description="Disordered" evidence="1">
    <location>
        <begin position="719"/>
        <end position="745"/>
    </location>
</feature>
<feature type="region of interest" description="Disordered" evidence="1">
    <location>
        <begin position="43"/>
        <end position="67"/>
    </location>
</feature>
<dbReference type="SUPFAM" id="SSF47459">
    <property type="entry name" value="HLH, helix-loop-helix DNA-binding domain"/>
    <property type="match status" value="1"/>
</dbReference>
<feature type="compositionally biased region" description="Polar residues" evidence="1">
    <location>
        <begin position="601"/>
        <end position="639"/>
    </location>
</feature>
<dbReference type="CDD" id="cd11405">
    <property type="entry name" value="bHLHzip_MLXIP_like"/>
    <property type="match status" value="1"/>
</dbReference>
<evidence type="ECO:0000256" key="1">
    <source>
        <dbReference type="SAM" id="MobiDB-lite"/>
    </source>
</evidence>
<feature type="compositionally biased region" description="Basic residues" evidence="1">
    <location>
        <begin position="163"/>
        <end position="178"/>
    </location>
</feature>
<proteinExistence type="predicted"/>
<feature type="compositionally biased region" description="Low complexity" evidence="1">
    <location>
        <begin position="304"/>
        <end position="323"/>
    </location>
</feature>
<feature type="compositionally biased region" description="Polar residues" evidence="1">
    <location>
        <begin position="732"/>
        <end position="745"/>
    </location>
</feature>
<dbReference type="AlphaFoldDB" id="A0A4V1C743"/>
<feature type="region of interest" description="Disordered" evidence="1">
    <location>
        <begin position="370"/>
        <end position="391"/>
    </location>
</feature>
<dbReference type="Gene3D" id="4.10.280.10">
    <property type="entry name" value="Helix-loop-helix DNA-binding domain"/>
    <property type="match status" value="1"/>
</dbReference>
<organism evidence="3 4">
    <name type="scientific">Pyricularia oryzae</name>
    <name type="common">Rice blast fungus</name>
    <name type="synonym">Magnaporthe oryzae</name>
    <dbReference type="NCBI Taxonomy" id="318829"/>
    <lineage>
        <taxon>Eukaryota</taxon>
        <taxon>Fungi</taxon>
        <taxon>Dikarya</taxon>
        <taxon>Ascomycota</taxon>
        <taxon>Pezizomycotina</taxon>
        <taxon>Sordariomycetes</taxon>
        <taxon>Sordariomycetidae</taxon>
        <taxon>Magnaporthales</taxon>
        <taxon>Pyriculariaceae</taxon>
        <taxon>Pyricularia</taxon>
    </lineage>
</organism>
<feature type="compositionally biased region" description="Polar residues" evidence="1">
    <location>
        <begin position="329"/>
        <end position="338"/>
    </location>
</feature>
<feature type="compositionally biased region" description="Polar residues" evidence="1">
    <location>
        <begin position="462"/>
        <end position="472"/>
    </location>
</feature>
<accession>A0A4V1C743</accession>
<feature type="compositionally biased region" description="Polar residues" evidence="1">
    <location>
        <begin position="373"/>
        <end position="385"/>
    </location>
</feature>
<dbReference type="InterPro" id="IPR036638">
    <property type="entry name" value="HLH_DNA-bd_sf"/>
</dbReference>
<name>A0A4V1C743_PYROR</name>
<feature type="region of interest" description="Disordered" evidence="1">
    <location>
        <begin position="595"/>
        <end position="671"/>
    </location>
</feature>
<evidence type="ECO:0000313" key="4">
    <source>
        <dbReference type="Proteomes" id="UP000294847"/>
    </source>
</evidence>
<dbReference type="PROSITE" id="PS50888">
    <property type="entry name" value="BHLH"/>
    <property type="match status" value="1"/>
</dbReference>
<feature type="region of interest" description="Disordered" evidence="1">
    <location>
        <begin position="137"/>
        <end position="194"/>
    </location>
</feature>
<feature type="compositionally biased region" description="Pro residues" evidence="1">
    <location>
        <begin position="182"/>
        <end position="191"/>
    </location>
</feature>
<feature type="compositionally biased region" description="Basic residues" evidence="1">
    <location>
        <begin position="443"/>
        <end position="460"/>
    </location>
</feature>
<dbReference type="Pfam" id="PF00010">
    <property type="entry name" value="HLH"/>
    <property type="match status" value="1"/>
</dbReference>
<protein>
    <recommendedName>
        <fullName evidence="2">BHLH domain-containing protein</fullName>
    </recommendedName>
</protein>
<feature type="compositionally biased region" description="Polar residues" evidence="1">
    <location>
        <begin position="511"/>
        <end position="523"/>
    </location>
</feature>
<dbReference type="EMBL" id="CP034208">
    <property type="protein sequence ID" value="QBZ62088.1"/>
    <property type="molecule type" value="Genomic_DNA"/>
</dbReference>
<reference evidence="3 4" key="1">
    <citation type="journal article" date="2019" name="Mol. Biol. Evol.">
        <title>Blast fungal genomes show frequent chromosomal changes, gene gains and losses, and effector gene turnover.</title>
        <authorList>
            <person name="Gomez Luciano L.B."/>
            <person name="Jason Tsai I."/>
            <person name="Chuma I."/>
            <person name="Tosa Y."/>
            <person name="Chen Y.H."/>
            <person name="Li J.Y."/>
            <person name="Li M.Y."/>
            <person name="Jade Lu M.Y."/>
            <person name="Nakayashiki H."/>
            <person name="Li W.H."/>
        </authorList>
    </citation>
    <scope>NUCLEOTIDE SEQUENCE [LARGE SCALE GENOMIC DNA]</scope>
    <source>
        <strain evidence="3">MZ5-1-6</strain>
    </source>
</reference>
<evidence type="ECO:0000313" key="3">
    <source>
        <dbReference type="EMBL" id="QBZ62088.1"/>
    </source>
</evidence>
<evidence type="ECO:0000259" key="2">
    <source>
        <dbReference type="PROSITE" id="PS50888"/>
    </source>
</evidence>
<feature type="domain" description="BHLH" evidence="2">
    <location>
        <begin position="525"/>
        <end position="576"/>
    </location>
</feature>
<dbReference type="Proteomes" id="UP000294847">
    <property type="component" value="Chromosome 5"/>
</dbReference>